<reference evidence="1" key="1">
    <citation type="submission" date="2018-02" db="EMBL/GenBank/DDBJ databases">
        <title>The genomes of Aspergillus section Nigri reveals drivers in fungal speciation.</title>
        <authorList>
            <consortium name="DOE Joint Genome Institute"/>
            <person name="Vesth T.C."/>
            <person name="Nybo J."/>
            <person name="Theobald S."/>
            <person name="Brandl J."/>
            <person name="Frisvad J.C."/>
            <person name="Nielsen K.F."/>
            <person name="Lyhne E.K."/>
            <person name="Kogle M.E."/>
            <person name="Kuo A."/>
            <person name="Riley R."/>
            <person name="Clum A."/>
            <person name="Nolan M."/>
            <person name="Lipzen A."/>
            <person name="Salamov A."/>
            <person name="Henrissat B."/>
            <person name="Wiebenga A."/>
            <person name="De vries R.P."/>
            <person name="Grigoriev I.V."/>
            <person name="Mortensen U.H."/>
            <person name="Andersen M.R."/>
            <person name="Baker S.E."/>
        </authorList>
    </citation>
    <scope>NUCLEOTIDE SEQUENCE</scope>
    <source>
        <strain evidence="1">CBS 115574</strain>
    </source>
</reference>
<evidence type="ECO:0000313" key="1">
    <source>
        <dbReference type="EMBL" id="RAK86632.1"/>
    </source>
</evidence>
<keyword evidence="2" id="KW-1185">Reference proteome</keyword>
<gene>
    <name evidence="1" type="ORF">BO79DRAFT_219577</name>
</gene>
<proteinExistence type="predicted"/>
<sequence>MAPHPTVIERKKRKYSINWPRQKRDMKILNITAEDSQPAGQQAWPSSRVQSHTGKERGETDLRTRQLFANNKHFSLLSASGLIIQLLFGRILRAHRQNPTQLNLTVAQTEHALMHPQLSYGGNSGELHRLCGGTSVLPHRKLLVVLRNYPFIWVIKGWFGWLVRCIDTTYCKRQVQQVGRKKKDKATHASKEKNPSHQTVHNPPCNMVGNPAGFSWVGSKLFLNAVHACFFLSKFYRLLDWARETESSIIYLAITSCMRSGPRNLVVSWPVSD</sequence>
<dbReference type="EMBL" id="KZ824558">
    <property type="protein sequence ID" value="RAK86632.1"/>
    <property type="molecule type" value="Genomic_DNA"/>
</dbReference>
<evidence type="ECO:0000313" key="2">
    <source>
        <dbReference type="Proteomes" id="UP000249748"/>
    </source>
</evidence>
<protein>
    <submittedName>
        <fullName evidence="1">Uncharacterized protein</fullName>
    </submittedName>
</protein>
<dbReference type="Proteomes" id="UP000249748">
    <property type="component" value="Unassembled WGS sequence"/>
</dbReference>
<name>A0ACD1I9E7_9EURO</name>
<accession>A0ACD1I9E7</accession>
<organism evidence="1 2">
    <name type="scientific">Aspergillus costaricaensis CBS 115574</name>
    <dbReference type="NCBI Taxonomy" id="1448317"/>
    <lineage>
        <taxon>Eukaryota</taxon>
        <taxon>Fungi</taxon>
        <taxon>Dikarya</taxon>
        <taxon>Ascomycota</taxon>
        <taxon>Pezizomycotina</taxon>
        <taxon>Eurotiomycetes</taxon>
        <taxon>Eurotiomycetidae</taxon>
        <taxon>Eurotiales</taxon>
        <taxon>Aspergillaceae</taxon>
        <taxon>Aspergillus</taxon>
        <taxon>Aspergillus subgen. Circumdati</taxon>
    </lineage>
</organism>